<sequence length="137" mass="14541">MRFTLPTTTLALSTAAIVTAAPTTSTNVEAIYPPGGLNPLLAARDLKVGTQCPASNNCGVVTFKSGQFASFGQGVCMQLGSNVQSIYVAECYCSLWSTCTGHASKDVYIDGMMMCEKPRTAEEFDKEVKYISCGGMN</sequence>
<keyword evidence="3" id="KW-1185">Reference proteome</keyword>
<proteinExistence type="predicted"/>
<dbReference type="EMBL" id="JAKIXB020000050">
    <property type="protein sequence ID" value="KAL1592100.1"/>
    <property type="molecule type" value="Genomic_DNA"/>
</dbReference>
<gene>
    <name evidence="2" type="ORF">SLS59_009982</name>
</gene>
<reference evidence="2 3" key="1">
    <citation type="submission" date="2024-02" db="EMBL/GenBank/DDBJ databases">
        <title>De novo assembly and annotation of 12 fungi associated with fruit tree decline syndrome in Ontario, Canada.</title>
        <authorList>
            <person name="Sulman M."/>
            <person name="Ellouze W."/>
            <person name="Ilyukhin E."/>
        </authorList>
    </citation>
    <scope>NUCLEOTIDE SEQUENCE [LARGE SCALE GENOMIC DNA]</scope>
    <source>
        <strain evidence="2 3">M97-236</strain>
    </source>
</reference>
<accession>A0ABR3QIX4</accession>
<feature type="chain" id="PRO_5045123371" evidence="1">
    <location>
        <begin position="21"/>
        <end position="137"/>
    </location>
</feature>
<evidence type="ECO:0000313" key="2">
    <source>
        <dbReference type="EMBL" id="KAL1592100.1"/>
    </source>
</evidence>
<comment type="caution">
    <text evidence="2">The sequence shown here is derived from an EMBL/GenBank/DDBJ whole genome shotgun (WGS) entry which is preliminary data.</text>
</comment>
<keyword evidence="1" id="KW-0732">Signal</keyword>
<feature type="signal peptide" evidence="1">
    <location>
        <begin position="1"/>
        <end position="20"/>
    </location>
</feature>
<name>A0ABR3QIX4_9PLEO</name>
<dbReference type="Proteomes" id="UP001521222">
    <property type="component" value="Unassembled WGS sequence"/>
</dbReference>
<evidence type="ECO:0000256" key="1">
    <source>
        <dbReference type="SAM" id="SignalP"/>
    </source>
</evidence>
<protein>
    <submittedName>
        <fullName evidence="2">Uncharacterized protein</fullName>
    </submittedName>
</protein>
<organism evidence="2 3">
    <name type="scientific">Nothophoma quercina</name>
    <dbReference type="NCBI Taxonomy" id="749835"/>
    <lineage>
        <taxon>Eukaryota</taxon>
        <taxon>Fungi</taxon>
        <taxon>Dikarya</taxon>
        <taxon>Ascomycota</taxon>
        <taxon>Pezizomycotina</taxon>
        <taxon>Dothideomycetes</taxon>
        <taxon>Pleosporomycetidae</taxon>
        <taxon>Pleosporales</taxon>
        <taxon>Pleosporineae</taxon>
        <taxon>Didymellaceae</taxon>
        <taxon>Nothophoma</taxon>
    </lineage>
</organism>
<evidence type="ECO:0000313" key="3">
    <source>
        <dbReference type="Proteomes" id="UP001521222"/>
    </source>
</evidence>